<proteinExistence type="predicted"/>
<dbReference type="Pfam" id="PF00571">
    <property type="entry name" value="CBS"/>
    <property type="match status" value="2"/>
</dbReference>
<evidence type="ECO:0000313" key="5">
    <source>
        <dbReference type="EMBL" id="KEF37634.1"/>
    </source>
</evidence>
<dbReference type="AlphaFoldDB" id="A0A072NIY6"/>
<dbReference type="RefSeq" id="WP_035196687.1">
    <property type="nucleotide sequence ID" value="NZ_JJRY01000013.1"/>
</dbReference>
<dbReference type="Gene3D" id="3.10.580.10">
    <property type="entry name" value="CBS-domain"/>
    <property type="match status" value="1"/>
</dbReference>
<dbReference type="SUPFAM" id="SSF54631">
    <property type="entry name" value="CBS-domain pair"/>
    <property type="match status" value="1"/>
</dbReference>
<dbReference type="InterPro" id="IPR046342">
    <property type="entry name" value="CBS_dom_sf"/>
</dbReference>
<name>A0A072NIY6_SCHAZ</name>
<dbReference type="Pfam" id="PF01842">
    <property type="entry name" value="ACT"/>
    <property type="match status" value="1"/>
</dbReference>
<dbReference type="GeneID" id="89468637"/>
<dbReference type="Gene3D" id="3.30.2130.10">
    <property type="entry name" value="VC0802-like"/>
    <property type="match status" value="1"/>
</dbReference>
<gene>
    <name evidence="5" type="ORF">M670_03216</name>
</gene>
<feature type="domain" description="ACT" evidence="4">
    <location>
        <begin position="139"/>
        <end position="213"/>
    </location>
</feature>
<evidence type="ECO:0000259" key="4">
    <source>
        <dbReference type="PROSITE" id="PS51671"/>
    </source>
</evidence>
<evidence type="ECO:0000259" key="3">
    <source>
        <dbReference type="PROSITE" id="PS51371"/>
    </source>
</evidence>
<dbReference type="InterPro" id="IPR000644">
    <property type="entry name" value="CBS_dom"/>
</dbReference>
<dbReference type="CDD" id="cd04883">
    <property type="entry name" value="ACT_AcuB"/>
    <property type="match status" value="1"/>
</dbReference>
<dbReference type="CDD" id="cd04584">
    <property type="entry name" value="CBS_pair_AcuB_like"/>
    <property type="match status" value="1"/>
</dbReference>
<dbReference type="SMART" id="SM00116">
    <property type="entry name" value="CBS"/>
    <property type="match status" value="2"/>
</dbReference>
<dbReference type="InterPro" id="IPR002912">
    <property type="entry name" value="ACT_dom"/>
</dbReference>
<dbReference type="InterPro" id="IPR045865">
    <property type="entry name" value="ACT-like_dom_sf"/>
</dbReference>
<dbReference type="PATRIC" id="fig|1348973.3.peg.3095"/>
<dbReference type="InterPro" id="IPR051257">
    <property type="entry name" value="Diverse_CBS-Domain"/>
</dbReference>
<reference evidence="5 6" key="1">
    <citation type="submission" date="2014-04" db="EMBL/GenBank/DDBJ databases">
        <title>Draft genome sequence of Bacillus azotoformans MEV2011, a (co-) denitrifying strain unable to grow in the presence of oxygen.</title>
        <authorList>
            <person name="Nielsen M."/>
            <person name="Schreiber L."/>
            <person name="Finster K."/>
            <person name="Schramm A."/>
        </authorList>
    </citation>
    <scope>NUCLEOTIDE SEQUENCE [LARGE SCALE GENOMIC DNA]</scope>
    <source>
        <strain evidence="5 6">MEV2011</strain>
    </source>
</reference>
<sequence>MIIEEIMNPLVISLKPHETIGRAIELMHSNRIRHIPIIDENEFVVGIVTDRDIRDVSPSIFHAEEHLEDLKRPVASIMTENVITGHPLDFVEEVSAMFYEHKIGCLPIVTEGKLVGIITETDMLHTLVKLMGADQPSSLIEIKVKNKLGQLSEAAQVFSENNVNIISVLVYPDKKDNGSKILLFRVQTMNPMKAIAELNKRGYTVLWPNLPGVTS</sequence>
<dbReference type="EMBL" id="JJRY01000013">
    <property type="protein sequence ID" value="KEF37634.1"/>
    <property type="molecule type" value="Genomic_DNA"/>
</dbReference>
<evidence type="ECO:0000313" key="6">
    <source>
        <dbReference type="Proteomes" id="UP000027936"/>
    </source>
</evidence>
<feature type="domain" description="CBS" evidence="3">
    <location>
        <begin position="78"/>
        <end position="135"/>
    </location>
</feature>
<dbReference type="PANTHER" id="PTHR43080">
    <property type="entry name" value="CBS DOMAIN-CONTAINING PROTEIN CBSX3, MITOCHONDRIAL"/>
    <property type="match status" value="1"/>
</dbReference>
<dbReference type="PANTHER" id="PTHR43080:SF2">
    <property type="entry name" value="CBS DOMAIN-CONTAINING PROTEIN"/>
    <property type="match status" value="1"/>
</dbReference>
<comment type="caution">
    <text evidence="5">The sequence shown here is derived from an EMBL/GenBank/DDBJ whole genome shotgun (WGS) entry which is preliminary data.</text>
</comment>
<accession>A0A072NIY6</accession>
<keyword evidence="1 2" id="KW-0129">CBS domain</keyword>
<dbReference type="OrthoDB" id="9781631at2"/>
<feature type="domain" description="CBS" evidence="3">
    <location>
        <begin position="7"/>
        <end position="64"/>
    </location>
</feature>
<dbReference type="SUPFAM" id="SSF55021">
    <property type="entry name" value="ACT-like"/>
    <property type="match status" value="1"/>
</dbReference>
<protein>
    <submittedName>
        <fullName evidence="5">CBS-domain-containing membrane protein</fullName>
    </submittedName>
</protein>
<dbReference type="PROSITE" id="PS51371">
    <property type="entry name" value="CBS"/>
    <property type="match status" value="2"/>
</dbReference>
<evidence type="ECO:0000256" key="2">
    <source>
        <dbReference type="PROSITE-ProRule" id="PRU00703"/>
    </source>
</evidence>
<dbReference type="PROSITE" id="PS51671">
    <property type="entry name" value="ACT"/>
    <property type="match status" value="1"/>
</dbReference>
<dbReference type="Proteomes" id="UP000027936">
    <property type="component" value="Unassembled WGS sequence"/>
</dbReference>
<evidence type="ECO:0000256" key="1">
    <source>
        <dbReference type="ARBA" id="ARBA00023122"/>
    </source>
</evidence>
<organism evidence="5 6">
    <name type="scientific">Schinkia azotoformans MEV2011</name>
    <dbReference type="NCBI Taxonomy" id="1348973"/>
    <lineage>
        <taxon>Bacteria</taxon>
        <taxon>Bacillati</taxon>
        <taxon>Bacillota</taxon>
        <taxon>Bacilli</taxon>
        <taxon>Bacillales</taxon>
        <taxon>Bacillaceae</taxon>
        <taxon>Calidifontibacillus/Schinkia group</taxon>
        <taxon>Schinkia</taxon>
    </lineage>
</organism>